<keyword evidence="5" id="KW-1185">Reference proteome</keyword>
<protein>
    <submittedName>
        <fullName evidence="4">Tetratricopeptide repeat protein</fullName>
    </submittedName>
</protein>
<dbReference type="Pfam" id="PF13181">
    <property type="entry name" value="TPR_8"/>
    <property type="match status" value="1"/>
</dbReference>
<evidence type="ECO:0000256" key="1">
    <source>
        <dbReference type="ARBA" id="ARBA00022737"/>
    </source>
</evidence>
<organism evidence="4 5">
    <name type="scientific">Gimibacter soli</name>
    <dbReference type="NCBI Taxonomy" id="3024400"/>
    <lineage>
        <taxon>Bacteria</taxon>
        <taxon>Pseudomonadati</taxon>
        <taxon>Pseudomonadota</taxon>
        <taxon>Alphaproteobacteria</taxon>
        <taxon>Kordiimonadales</taxon>
        <taxon>Temperatibacteraceae</taxon>
        <taxon>Gimibacter</taxon>
    </lineage>
</organism>
<dbReference type="PANTHER" id="PTHR22904:SF523">
    <property type="entry name" value="STRESS-INDUCED-PHOSPHOPROTEIN 1"/>
    <property type="match status" value="1"/>
</dbReference>
<dbReference type="GO" id="GO:0051879">
    <property type="term" value="F:Hsp90 protein binding"/>
    <property type="evidence" value="ECO:0007669"/>
    <property type="project" value="TreeGrafter"/>
</dbReference>
<gene>
    <name evidence="4" type="ORF">PH603_03205</name>
</gene>
<dbReference type="PANTHER" id="PTHR22904">
    <property type="entry name" value="TPR REPEAT CONTAINING PROTEIN"/>
    <property type="match status" value="1"/>
</dbReference>
<evidence type="ECO:0000313" key="5">
    <source>
        <dbReference type="Proteomes" id="UP001217500"/>
    </source>
</evidence>
<dbReference type="Proteomes" id="UP001217500">
    <property type="component" value="Chromosome"/>
</dbReference>
<dbReference type="InterPro" id="IPR011990">
    <property type="entry name" value="TPR-like_helical_dom_sf"/>
</dbReference>
<dbReference type="AlphaFoldDB" id="A0AAF0BMN8"/>
<dbReference type="Pfam" id="PF13432">
    <property type="entry name" value="TPR_16"/>
    <property type="match status" value="1"/>
</dbReference>
<dbReference type="InterPro" id="IPR019734">
    <property type="entry name" value="TPR_rpt"/>
</dbReference>
<evidence type="ECO:0000256" key="3">
    <source>
        <dbReference type="PROSITE-ProRule" id="PRU00339"/>
    </source>
</evidence>
<reference evidence="4" key="1">
    <citation type="submission" date="2023-01" db="EMBL/GenBank/DDBJ databases">
        <title>The genome sequence of Kordiimonadaceae bacterium 6D33.</title>
        <authorList>
            <person name="Liu Y."/>
        </authorList>
    </citation>
    <scope>NUCLEOTIDE SEQUENCE</scope>
    <source>
        <strain evidence="4">6D33</strain>
    </source>
</reference>
<name>A0AAF0BMN8_9PROT</name>
<dbReference type="SMART" id="SM00028">
    <property type="entry name" value="TPR"/>
    <property type="match status" value="3"/>
</dbReference>
<dbReference type="EMBL" id="CP116805">
    <property type="protein sequence ID" value="WCL54766.1"/>
    <property type="molecule type" value="Genomic_DNA"/>
</dbReference>
<evidence type="ECO:0000256" key="2">
    <source>
        <dbReference type="ARBA" id="ARBA00022803"/>
    </source>
</evidence>
<dbReference type="SUPFAM" id="SSF48452">
    <property type="entry name" value="TPR-like"/>
    <property type="match status" value="1"/>
</dbReference>
<sequence>MSIFESPISRTRLSRVSGVLAAAMVWAGLSMPVSAHVIDVVLAPSSLLTKGNEAVTLGNSESARDYYRTALRSNLNDRQRSLAHNGMCVSFIMEERWSEAMVECDRAIRLRPNNWRFYNNRGNIFLEQGDFAKARAEYERGLDIAPEAEIIVRNMLIVELRENAKGGNADVRLTPAQRYL</sequence>
<dbReference type="Gene3D" id="1.25.40.10">
    <property type="entry name" value="Tetratricopeptide repeat domain"/>
    <property type="match status" value="1"/>
</dbReference>
<keyword evidence="2 3" id="KW-0802">TPR repeat</keyword>
<accession>A0AAF0BMN8</accession>
<keyword evidence="1" id="KW-0677">Repeat</keyword>
<dbReference type="KEGG" id="gso:PH603_03205"/>
<proteinExistence type="predicted"/>
<dbReference type="RefSeq" id="WP_289504485.1">
    <property type="nucleotide sequence ID" value="NZ_CP116805.1"/>
</dbReference>
<feature type="repeat" description="TPR" evidence="3">
    <location>
        <begin position="115"/>
        <end position="148"/>
    </location>
</feature>
<dbReference type="PROSITE" id="PS50005">
    <property type="entry name" value="TPR"/>
    <property type="match status" value="1"/>
</dbReference>
<evidence type="ECO:0000313" key="4">
    <source>
        <dbReference type="EMBL" id="WCL54766.1"/>
    </source>
</evidence>